<dbReference type="GO" id="GO:0016301">
    <property type="term" value="F:kinase activity"/>
    <property type="evidence" value="ECO:0007669"/>
    <property type="project" value="UniProtKB-KW"/>
</dbReference>
<keyword evidence="3" id="KW-1185">Reference proteome</keyword>
<dbReference type="Pfam" id="PF10069">
    <property type="entry name" value="DICT"/>
    <property type="match status" value="1"/>
</dbReference>
<dbReference type="AlphaFoldDB" id="A0AAP2ZAQ7"/>
<dbReference type="EMBL" id="JAOPJZ010000022">
    <property type="protein sequence ID" value="MCU4753794.1"/>
    <property type="molecule type" value="Genomic_DNA"/>
</dbReference>
<reference evidence="2 3" key="1">
    <citation type="submission" date="2022-09" db="EMBL/GenBank/DDBJ databases">
        <title>Enrichment on poylsaccharides allowed isolation of novel metabolic and taxonomic groups of Haloarchaea.</title>
        <authorList>
            <person name="Sorokin D.Y."/>
            <person name="Elcheninov A.G."/>
            <person name="Khizhniak T.V."/>
            <person name="Kolganova T.V."/>
            <person name="Kublanov I.V."/>
        </authorList>
    </citation>
    <scope>NUCLEOTIDE SEQUENCE [LARGE SCALE GENOMIC DNA]</scope>
    <source>
        <strain evidence="2 3">AArc-curdl1</strain>
    </source>
</reference>
<dbReference type="Proteomes" id="UP001321047">
    <property type="component" value="Unassembled WGS sequence"/>
</dbReference>
<evidence type="ECO:0000313" key="3">
    <source>
        <dbReference type="Proteomes" id="UP001321047"/>
    </source>
</evidence>
<accession>A0AAP2ZAQ7</accession>
<organism evidence="2 3">
    <name type="scientific">Natronosalvus hydrolyticus</name>
    <dbReference type="NCBI Taxonomy" id="2979988"/>
    <lineage>
        <taxon>Archaea</taxon>
        <taxon>Methanobacteriati</taxon>
        <taxon>Methanobacteriota</taxon>
        <taxon>Stenosarchaea group</taxon>
        <taxon>Halobacteria</taxon>
        <taxon>Halobacteriales</taxon>
        <taxon>Natrialbaceae</taxon>
        <taxon>Natronosalvus</taxon>
    </lineage>
</organism>
<proteinExistence type="predicted"/>
<dbReference type="InterPro" id="IPR019278">
    <property type="entry name" value="DICT_dom"/>
</dbReference>
<evidence type="ECO:0000313" key="2">
    <source>
        <dbReference type="EMBL" id="MCU4753794.1"/>
    </source>
</evidence>
<evidence type="ECO:0000259" key="1">
    <source>
        <dbReference type="Pfam" id="PF10069"/>
    </source>
</evidence>
<keyword evidence="2" id="KW-0808">Transferase</keyword>
<sequence length="245" mass="28130">MSFQRVFEWIRQNERTLEVHTRDPDRIADLEATFGTYNVTVSARETPPQVDDEFVLVRDSTGSVQGVVGCETLEAILSPTEAHLRFEPTATREEMAVFDFLDNTMFRSSSRRQLLAITRELEERAWRTNGGNLYVGFQRSGALEAQRELYERFEKDREVAVNLYIRDDWHGNDSFEVNTVVADEIATNWFVIFDGGPGGEQRGALVARERSPAEYDGFWTHDRVVLETLIDTLESLESVVPEERD</sequence>
<gene>
    <name evidence="2" type="ORF">OB919_17695</name>
</gene>
<dbReference type="RefSeq" id="WP_342810099.1">
    <property type="nucleotide sequence ID" value="NZ_JAOPJZ010000022.1"/>
</dbReference>
<protein>
    <submittedName>
        <fullName evidence="2">Histidine kinase</fullName>
    </submittedName>
</protein>
<keyword evidence="2" id="KW-0418">Kinase</keyword>
<comment type="caution">
    <text evidence="2">The sequence shown here is derived from an EMBL/GenBank/DDBJ whole genome shotgun (WGS) entry which is preliminary data.</text>
</comment>
<name>A0AAP2ZAQ7_9EURY</name>
<feature type="domain" description="DICT" evidence="1">
    <location>
        <begin position="108"/>
        <end position="209"/>
    </location>
</feature>